<dbReference type="SUPFAM" id="SSF109604">
    <property type="entry name" value="HD-domain/PDEase-like"/>
    <property type="match status" value="2"/>
</dbReference>
<reference evidence="2 3" key="1">
    <citation type="submission" date="2015-12" db="EMBL/GenBank/DDBJ databases">
        <title>Draft genome of Thermovenabulum gondwanense isolated from a red thermophilic microbial mat colonisisng an outflow channel of a bore well.</title>
        <authorList>
            <person name="Patel B.K."/>
        </authorList>
    </citation>
    <scope>NUCLEOTIDE SEQUENCE [LARGE SCALE GENOMIC DNA]</scope>
    <source>
        <strain evidence="2 3">R270</strain>
    </source>
</reference>
<dbReference type="PANTHER" id="PTHR45228">
    <property type="entry name" value="CYCLIC DI-GMP PHOSPHODIESTERASE TM_0186-RELATED"/>
    <property type="match status" value="1"/>
</dbReference>
<gene>
    <name evidence="2" type="primary">rpfG_3</name>
    <name evidence="2" type="ORF">ATZ99_08900</name>
</gene>
<dbReference type="Gene3D" id="1.10.3210.10">
    <property type="entry name" value="Hypothetical protein af1432"/>
    <property type="match status" value="2"/>
</dbReference>
<dbReference type="STRING" id="520767.ATZ99_08900"/>
<keyword evidence="3" id="KW-1185">Reference proteome</keyword>
<evidence type="ECO:0000313" key="3">
    <source>
        <dbReference type="Proteomes" id="UP000075737"/>
    </source>
</evidence>
<dbReference type="EC" id="3.1.4.52" evidence="2"/>
<dbReference type="CDD" id="cd00077">
    <property type="entry name" value="HDc"/>
    <property type="match status" value="2"/>
</dbReference>
<evidence type="ECO:0000259" key="1">
    <source>
        <dbReference type="PROSITE" id="PS51832"/>
    </source>
</evidence>
<dbReference type="RefSeq" id="WP_068748059.1">
    <property type="nucleotide sequence ID" value="NZ_LOHZ01000024.1"/>
</dbReference>
<dbReference type="OrthoDB" id="10822at2"/>
<sequence length="405" mass="46094">MNIGQEKKEQFFSELIAALSLMMDLDESKKIYHAWRVALLCEKMAEHILPEYKTHIFYAGLLHDIGAISLPEHVVHYTNIKDHFQNPVIFNHPLKGAQIVREIKPLKIAASMIEQHHENWDGSGYPKGIAGDDINLGGQIIHAADIVDILLRETKNSEENVKVIIKKLEEKRTKEISGLIFELTAFILKDRDFFLMLFDEEKLSKIFFETLQNQRPVDTDECGGDARDILRVFSGVIDAKHSYTAGHSERVALYSVKIARGLGLPHKDVSDIKIAAYLHDAGKVAIPRFILDKPGRLTDEEFKIMKMHPVYTGDIMSIVTELQRLIPISINHHEKYDGSGYPHGYYREEIPLGARIMAIADAFDAMTSERPYQRIKDAYEAKEEILKNAGKQFDPHIAKEAVKLL</sequence>
<dbReference type="SMART" id="SM00471">
    <property type="entry name" value="HDc"/>
    <property type="match status" value="2"/>
</dbReference>
<name>A0A162MP17_9FIRM</name>
<dbReference type="InterPro" id="IPR052020">
    <property type="entry name" value="Cyclic_di-GMP/3'3'-cGAMP_PDE"/>
</dbReference>
<dbReference type="PROSITE" id="PS51832">
    <property type="entry name" value="HD_GYP"/>
    <property type="match status" value="2"/>
</dbReference>
<dbReference type="PANTHER" id="PTHR45228:SF4">
    <property type="entry name" value="LIPOPROTEIN"/>
    <property type="match status" value="1"/>
</dbReference>
<organism evidence="2 3">
    <name type="scientific">Thermovenabulum gondwanense</name>
    <dbReference type="NCBI Taxonomy" id="520767"/>
    <lineage>
        <taxon>Bacteria</taxon>
        <taxon>Bacillati</taxon>
        <taxon>Bacillota</taxon>
        <taxon>Clostridia</taxon>
        <taxon>Thermosediminibacterales</taxon>
        <taxon>Thermosediminibacteraceae</taxon>
        <taxon>Thermovenabulum</taxon>
    </lineage>
</organism>
<dbReference type="NCBIfam" id="TIGR00277">
    <property type="entry name" value="HDIG"/>
    <property type="match status" value="1"/>
</dbReference>
<dbReference type="AlphaFoldDB" id="A0A162MP17"/>
<feature type="domain" description="HD-GYP" evidence="1">
    <location>
        <begin position="8"/>
        <end position="200"/>
    </location>
</feature>
<protein>
    <submittedName>
        <fullName evidence="2">Cyclic di-GMP phosphodiesterase response regulator RpfG</fullName>
        <ecNumber evidence="2">3.1.4.52</ecNumber>
    </submittedName>
</protein>
<comment type="caution">
    <text evidence="2">The sequence shown here is derived from an EMBL/GenBank/DDBJ whole genome shotgun (WGS) entry which is preliminary data.</text>
</comment>
<dbReference type="Proteomes" id="UP000075737">
    <property type="component" value="Unassembled WGS sequence"/>
</dbReference>
<dbReference type="EMBL" id="LOHZ01000024">
    <property type="protein sequence ID" value="KYO66836.1"/>
    <property type="molecule type" value="Genomic_DNA"/>
</dbReference>
<keyword evidence="2" id="KW-0378">Hydrolase</keyword>
<dbReference type="GO" id="GO:0071111">
    <property type="term" value="F:cyclic-guanylate-specific phosphodiesterase activity"/>
    <property type="evidence" value="ECO:0007669"/>
    <property type="project" value="UniProtKB-EC"/>
</dbReference>
<feature type="domain" description="HD-GYP" evidence="1">
    <location>
        <begin position="222"/>
        <end position="405"/>
    </location>
</feature>
<accession>A0A162MP17</accession>
<dbReference type="InterPro" id="IPR003607">
    <property type="entry name" value="HD/PDEase_dom"/>
</dbReference>
<dbReference type="InterPro" id="IPR006675">
    <property type="entry name" value="HDIG_dom"/>
</dbReference>
<proteinExistence type="predicted"/>
<dbReference type="InterPro" id="IPR037522">
    <property type="entry name" value="HD_GYP_dom"/>
</dbReference>
<dbReference type="Pfam" id="PF13487">
    <property type="entry name" value="HD_5"/>
    <property type="match status" value="2"/>
</dbReference>
<evidence type="ECO:0000313" key="2">
    <source>
        <dbReference type="EMBL" id="KYO66836.1"/>
    </source>
</evidence>